<keyword evidence="1" id="KW-0472">Membrane</keyword>
<dbReference type="InterPro" id="IPR011990">
    <property type="entry name" value="TPR-like_helical_dom_sf"/>
</dbReference>
<dbReference type="SUPFAM" id="SSF52200">
    <property type="entry name" value="Toll/Interleukin receptor TIR domain"/>
    <property type="match status" value="1"/>
</dbReference>
<name>A0ABT0RK98_9SPHN</name>
<dbReference type="SMART" id="SM00255">
    <property type="entry name" value="TIR"/>
    <property type="match status" value="1"/>
</dbReference>
<reference evidence="3" key="1">
    <citation type="submission" date="2022-05" db="EMBL/GenBank/DDBJ databases">
        <authorList>
            <person name="Jo J.-H."/>
            <person name="Im W.-T."/>
        </authorList>
    </citation>
    <scope>NUCLEOTIDE SEQUENCE</scope>
    <source>
        <strain evidence="3">SE158</strain>
    </source>
</reference>
<comment type="caution">
    <text evidence="3">The sequence shown here is derived from an EMBL/GenBank/DDBJ whole genome shotgun (WGS) entry which is preliminary data.</text>
</comment>
<gene>
    <name evidence="3" type="ORF">LZ536_03995</name>
</gene>
<dbReference type="EMBL" id="JAMGBD010000001">
    <property type="protein sequence ID" value="MCL6683067.1"/>
    <property type="molecule type" value="Genomic_DNA"/>
</dbReference>
<accession>A0ABT0RK98</accession>
<keyword evidence="4" id="KW-1185">Reference proteome</keyword>
<evidence type="ECO:0000256" key="1">
    <source>
        <dbReference type="SAM" id="Phobius"/>
    </source>
</evidence>
<dbReference type="Gene3D" id="1.25.40.10">
    <property type="entry name" value="Tetratricopeptide repeat domain"/>
    <property type="match status" value="1"/>
</dbReference>
<dbReference type="InterPro" id="IPR035897">
    <property type="entry name" value="Toll_tir_struct_dom_sf"/>
</dbReference>
<proteinExistence type="predicted"/>
<evidence type="ECO:0000259" key="2">
    <source>
        <dbReference type="SMART" id="SM00255"/>
    </source>
</evidence>
<evidence type="ECO:0000313" key="3">
    <source>
        <dbReference type="EMBL" id="MCL6683067.1"/>
    </source>
</evidence>
<keyword evidence="1" id="KW-1133">Transmembrane helix</keyword>
<dbReference type="Gene3D" id="3.40.50.10140">
    <property type="entry name" value="Toll/interleukin-1 receptor homology (TIR) domain"/>
    <property type="match status" value="1"/>
</dbReference>
<protein>
    <submittedName>
        <fullName evidence="3">TIR domain-containing protein</fullName>
    </submittedName>
</protein>
<evidence type="ECO:0000313" key="4">
    <source>
        <dbReference type="Proteomes" id="UP001165363"/>
    </source>
</evidence>
<dbReference type="RefSeq" id="WP_249847011.1">
    <property type="nucleotide sequence ID" value="NZ_JAMGBD010000001.1"/>
</dbReference>
<feature type="transmembrane region" description="Helical" evidence="1">
    <location>
        <begin position="150"/>
        <end position="172"/>
    </location>
</feature>
<feature type="domain" description="TIR" evidence="2">
    <location>
        <begin position="1"/>
        <end position="127"/>
    </location>
</feature>
<organism evidence="3 4">
    <name type="scientific">Sphingomonas alba</name>
    <dbReference type="NCBI Taxonomy" id="2908208"/>
    <lineage>
        <taxon>Bacteria</taxon>
        <taxon>Pseudomonadati</taxon>
        <taxon>Pseudomonadota</taxon>
        <taxon>Alphaproteobacteria</taxon>
        <taxon>Sphingomonadales</taxon>
        <taxon>Sphingomonadaceae</taxon>
        <taxon>Sphingomonas</taxon>
    </lineage>
</organism>
<dbReference type="InterPro" id="IPR000157">
    <property type="entry name" value="TIR_dom"/>
</dbReference>
<dbReference type="Pfam" id="PF13676">
    <property type="entry name" value="TIR_2"/>
    <property type="match status" value="1"/>
</dbReference>
<dbReference type="SUPFAM" id="SSF48452">
    <property type="entry name" value="TPR-like"/>
    <property type="match status" value="1"/>
</dbReference>
<sequence length="641" mass="70887">MAAVFLSYDRDDTSKARLIAVALERAGHEVWWDLHVRGGAQFSLVIEEALKAAEAVIVLWSRSSVKSAWVRDEAAAGRDSGRLIPVSLGEIEPPMGFRQFQTVDFSRWKGRSNSTELRQLLSAINELRPASPDREKNASSAILQKSKRGYFRIAAGGTVVLAIAGLSGLWWFKHHSPAVPTVAVVAADTSSNSRALARDLYVKLGRLRAGDADTIEIVDATVKKGLDFTFQVSGASSNGNPTANITLIDQNHVLLWSKDFERAQNQYGDLKQELALTSARVLGCATNAASNSGSTLDQRTLRLYLNGCSTLSEAAWTDFRSLVPVFREVTRSAPRFEGGWAKLVETEAYVINWESLSKTAPERDELALDVARARKVNPRMAEAYFGESTLLVDNDLASSSALIDRALRDNPDSSLIQGMNATFLSQVGRVKEAVEATKRAYELDPLSADTASGYIVALAYAGQLDAAREELKKAESFWPEAHPLVEARFRINLRYGDPQDALRVVRSGLNPGYAHFDSFLLARINPTQENIDHAVADAKAAVGQSGRGAGWLFLALAQFGREDEIYRILEDHPDMVLATKEMFFRSIFGRFRHDLRFMKLAKKQGLIEYWRSSGHWPDFCHDRDLPYDCKEVAASLAGDRT</sequence>
<keyword evidence="1" id="KW-0812">Transmembrane</keyword>
<dbReference type="Proteomes" id="UP001165363">
    <property type="component" value="Unassembled WGS sequence"/>
</dbReference>